<dbReference type="EMBL" id="MT144101">
    <property type="protein sequence ID" value="QJA48759.1"/>
    <property type="molecule type" value="Genomic_DNA"/>
</dbReference>
<organism evidence="1">
    <name type="scientific">viral metagenome</name>
    <dbReference type="NCBI Taxonomy" id="1070528"/>
    <lineage>
        <taxon>unclassified sequences</taxon>
        <taxon>metagenomes</taxon>
        <taxon>organismal metagenomes</taxon>
    </lineage>
</organism>
<proteinExistence type="predicted"/>
<evidence type="ECO:0000313" key="2">
    <source>
        <dbReference type="EMBL" id="QJH98769.1"/>
    </source>
</evidence>
<sequence length="66" mass="7230">MKCGECKSWIAPEGDGVSLGAIWGECDKIKNNALIAIFAVSDVDDDTKIEIDVHPEFGCVLFEEKE</sequence>
<dbReference type="EMBL" id="MT144751">
    <property type="protein sequence ID" value="QJH98769.1"/>
    <property type="molecule type" value="Genomic_DNA"/>
</dbReference>
<protein>
    <submittedName>
        <fullName evidence="1">Uncharacterized protein</fullName>
    </submittedName>
</protein>
<dbReference type="AlphaFoldDB" id="A0A6H1ZMR0"/>
<name>A0A6H1ZMR0_9ZZZZ</name>
<accession>A0A6H1ZMR0</accession>
<reference evidence="1" key="1">
    <citation type="submission" date="2020-03" db="EMBL/GenBank/DDBJ databases">
        <title>The deep terrestrial virosphere.</title>
        <authorList>
            <person name="Holmfeldt K."/>
            <person name="Nilsson E."/>
            <person name="Simone D."/>
            <person name="Lopez-Fernandez M."/>
            <person name="Wu X."/>
            <person name="de Brujin I."/>
            <person name="Lundin D."/>
            <person name="Andersson A."/>
            <person name="Bertilsson S."/>
            <person name="Dopson M."/>
        </authorList>
    </citation>
    <scope>NUCLEOTIDE SEQUENCE</scope>
    <source>
        <strain evidence="1">TM448A01146</strain>
        <strain evidence="2">TM448B01392</strain>
    </source>
</reference>
<evidence type="ECO:0000313" key="1">
    <source>
        <dbReference type="EMBL" id="QJA48759.1"/>
    </source>
</evidence>
<gene>
    <name evidence="1" type="ORF">TM448A01146_0030</name>
    <name evidence="2" type="ORF">TM448B01392_0030</name>
</gene>